<evidence type="ECO:0000313" key="10">
    <source>
        <dbReference type="EMBL" id="SPD74928.1"/>
    </source>
</evidence>
<dbReference type="GO" id="GO:0006353">
    <property type="term" value="P:DNA-templated transcription termination"/>
    <property type="evidence" value="ECO:0007669"/>
    <property type="project" value="UniProtKB-UniRule"/>
</dbReference>
<dbReference type="InterPro" id="IPR004087">
    <property type="entry name" value="KH_dom"/>
</dbReference>
<dbReference type="InterPro" id="IPR010213">
    <property type="entry name" value="TF_NusA"/>
</dbReference>
<dbReference type="InterPro" id="IPR010995">
    <property type="entry name" value="DNA_repair_Rad51/TF_NusA_a-hlx"/>
</dbReference>
<dbReference type="SUPFAM" id="SSF69705">
    <property type="entry name" value="Transcription factor NusA, N-terminal domain"/>
    <property type="match status" value="1"/>
</dbReference>
<reference evidence="10" key="1">
    <citation type="submission" date="2018-01" db="EMBL/GenBank/DDBJ databases">
        <authorList>
            <person name="Regsiter A."/>
            <person name="William W."/>
        </authorList>
    </citation>
    <scope>NUCLEOTIDE SEQUENCE</scope>
    <source>
        <strain evidence="10">TRIP AH-1</strain>
    </source>
</reference>
<keyword evidence="5 7" id="KW-0805">Transcription regulation</keyword>
<dbReference type="CDD" id="cd02134">
    <property type="entry name" value="KH-II_NusA_rpt1"/>
    <property type="match status" value="1"/>
</dbReference>
<name>A0A445MZK2_9BACT</name>
<dbReference type="GO" id="GO:0006281">
    <property type="term" value="P:DNA repair"/>
    <property type="evidence" value="ECO:0007669"/>
    <property type="project" value="InterPro"/>
</dbReference>
<keyword evidence="2 7" id="KW-0963">Cytoplasm</keyword>
<evidence type="ECO:0000256" key="2">
    <source>
        <dbReference type="ARBA" id="ARBA00022490"/>
    </source>
</evidence>
<dbReference type="GO" id="GO:0003677">
    <property type="term" value="F:DNA binding"/>
    <property type="evidence" value="ECO:0007669"/>
    <property type="project" value="InterPro"/>
</dbReference>
<dbReference type="SMART" id="SM00316">
    <property type="entry name" value="S1"/>
    <property type="match status" value="1"/>
</dbReference>
<dbReference type="CDD" id="cd04455">
    <property type="entry name" value="S1_NusA"/>
    <property type="match status" value="1"/>
</dbReference>
<dbReference type="Pfam" id="PF00575">
    <property type="entry name" value="S1"/>
    <property type="match status" value="1"/>
</dbReference>
<dbReference type="PANTHER" id="PTHR22648:SF0">
    <property type="entry name" value="TRANSCRIPTION TERMINATION_ANTITERMINATION PROTEIN NUSA"/>
    <property type="match status" value="1"/>
</dbReference>
<dbReference type="FunFam" id="2.40.50.140:FF:000058">
    <property type="entry name" value="Transcription termination/antitermination protein NusA"/>
    <property type="match status" value="1"/>
</dbReference>
<dbReference type="SUPFAM" id="SSF50249">
    <property type="entry name" value="Nucleic acid-binding proteins"/>
    <property type="match status" value="1"/>
</dbReference>
<dbReference type="InterPro" id="IPR058582">
    <property type="entry name" value="KH_NusA_2nd"/>
</dbReference>
<dbReference type="Gene3D" id="2.40.50.140">
    <property type="entry name" value="Nucleic acid-binding proteins"/>
    <property type="match status" value="1"/>
</dbReference>
<dbReference type="SMART" id="SM00322">
    <property type="entry name" value="KH"/>
    <property type="match status" value="2"/>
</dbReference>
<evidence type="ECO:0000256" key="3">
    <source>
        <dbReference type="ARBA" id="ARBA00022814"/>
    </source>
</evidence>
<evidence type="ECO:0000256" key="8">
    <source>
        <dbReference type="SAM" id="MobiDB-lite"/>
    </source>
</evidence>
<comment type="subunit">
    <text evidence="7">Monomer. Binds directly to the core enzyme of the DNA-dependent RNA polymerase and to nascent RNA.</text>
</comment>
<feature type="domain" description="S1 motif" evidence="9">
    <location>
        <begin position="135"/>
        <end position="199"/>
    </location>
</feature>
<dbReference type="Gene3D" id="3.30.300.20">
    <property type="match status" value="2"/>
</dbReference>
<dbReference type="GO" id="GO:0000166">
    <property type="term" value="F:nucleotide binding"/>
    <property type="evidence" value="ECO:0007669"/>
    <property type="project" value="InterPro"/>
</dbReference>
<feature type="compositionally biased region" description="Acidic residues" evidence="8">
    <location>
        <begin position="427"/>
        <end position="438"/>
    </location>
</feature>
<dbReference type="InterPro" id="IPR036555">
    <property type="entry name" value="NusA_N_sf"/>
</dbReference>
<dbReference type="Pfam" id="PF26594">
    <property type="entry name" value="KH_NusA_2nd"/>
    <property type="match status" value="1"/>
</dbReference>
<dbReference type="Pfam" id="PF14520">
    <property type="entry name" value="HHH_5"/>
    <property type="match status" value="1"/>
</dbReference>
<dbReference type="InterPro" id="IPR025249">
    <property type="entry name" value="TF_NusA_KH_1st"/>
</dbReference>
<dbReference type="GO" id="GO:0005829">
    <property type="term" value="C:cytosol"/>
    <property type="evidence" value="ECO:0007669"/>
    <property type="project" value="TreeGrafter"/>
</dbReference>
<sequence>MISELSRMIDQVSREKGVEREVLIGALEEAMKAAAKKKYGPDYDLEVNFNEDLGEIEVFEFKEVVENVELEHLQVSLEEGRKLDPDVELGDSLGIKMDTNALGRIAAQSAKQVIMQRLKEAERDIVYDDFKDRQGEIINGIVQRFDRGAIIVNLGRTEGELPAREQIPRETYKQGDRIRAYILDIKHFSRGPQVILSRTHPNLVACLFENEVPEISEGIVQIMQVSRDPGSRSKIAVVSKDSDVDPVGACVGMKGSRVQAVVQELRGEKIDIVPWDPDAAKFICNALAPAEVIRVIVDEEKHAMEIVVPDDQLPLAIGKKGQNVRLASKLTGWRLDVLGETNYNQALKDGYRSLLDLPGVGAKRASELYDIGFRSVEDVASAIPDDLLAVQGLGKERAQKLIENAVEYIKRKKTEPENQDPVRDEYVSDQDGDTATDE</sequence>
<dbReference type="EMBL" id="OJIN01000180">
    <property type="protein sequence ID" value="SPD74928.1"/>
    <property type="molecule type" value="Genomic_DNA"/>
</dbReference>
<dbReference type="HAMAP" id="MF_00945_B">
    <property type="entry name" value="NusA_B"/>
    <property type="match status" value="1"/>
</dbReference>
<feature type="compositionally biased region" description="Basic and acidic residues" evidence="8">
    <location>
        <begin position="414"/>
        <end position="426"/>
    </location>
</feature>
<proteinExistence type="inferred from homology"/>
<comment type="similarity">
    <text evidence="7">Belongs to the NusA family.</text>
</comment>
<dbReference type="Pfam" id="PF13184">
    <property type="entry name" value="KH_NusA_1st"/>
    <property type="match status" value="1"/>
</dbReference>
<dbReference type="NCBIfam" id="TIGR01953">
    <property type="entry name" value="NusA"/>
    <property type="match status" value="1"/>
</dbReference>
<dbReference type="InterPro" id="IPR012340">
    <property type="entry name" value="NA-bd_OB-fold"/>
</dbReference>
<comment type="subcellular location">
    <subcellularLocation>
        <location evidence="7">Cytoplasm</location>
    </subcellularLocation>
</comment>
<keyword evidence="6 7" id="KW-0804">Transcription</keyword>
<dbReference type="Pfam" id="PF08529">
    <property type="entry name" value="NusA_N"/>
    <property type="match status" value="1"/>
</dbReference>
<dbReference type="Gene3D" id="3.30.1480.10">
    <property type="entry name" value="NusA, N-terminal domain"/>
    <property type="match status" value="1"/>
</dbReference>
<keyword evidence="4 7" id="KW-0694">RNA-binding</keyword>
<dbReference type="GO" id="GO:0031564">
    <property type="term" value="P:transcription antitermination"/>
    <property type="evidence" value="ECO:0007669"/>
    <property type="project" value="UniProtKB-UniRule"/>
</dbReference>
<dbReference type="InterPro" id="IPR030842">
    <property type="entry name" value="TF_NusA_bacterial"/>
</dbReference>
<dbReference type="PANTHER" id="PTHR22648">
    <property type="entry name" value="TRANSCRIPTION TERMINATION FACTOR NUSA"/>
    <property type="match status" value="1"/>
</dbReference>
<dbReference type="InterPro" id="IPR013735">
    <property type="entry name" value="TF_NusA_N"/>
</dbReference>
<evidence type="ECO:0000259" key="9">
    <source>
        <dbReference type="PROSITE" id="PS50126"/>
    </source>
</evidence>
<dbReference type="SMART" id="SM00278">
    <property type="entry name" value="HhH1"/>
    <property type="match status" value="2"/>
</dbReference>
<comment type="function">
    <text evidence="7">Participates in both transcription termination and antitermination.</text>
</comment>
<dbReference type="FunFam" id="3.30.300.20:FF:000005">
    <property type="entry name" value="Transcription termination/antitermination protein NusA"/>
    <property type="match status" value="1"/>
</dbReference>
<dbReference type="GO" id="GO:0003723">
    <property type="term" value="F:RNA binding"/>
    <property type="evidence" value="ECO:0007669"/>
    <property type="project" value="UniProtKB-UniRule"/>
</dbReference>
<gene>
    <name evidence="7 10" type="primary">nusA</name>
    <name evidence="10" type="ORF">PITCH_A390025</name>
</gene>
<dbReference type="CDD" id="cd22529">
    <property type="entry name" value="KH-II_NusA_rpt2"/>
    <property type="match status" value="1"/>
</dbReference>
<dbReference type="GO" id="GO:0003700">
    <property type="term" value="F:DNA-binding transcription factor activity"/>
    <property type="evidence" value="ECO:0007669"/>
    <property type="project" value="InterPro"/>
</dbReference>
<evidence type="ECO:0000256" key="1">
    <source>
        <dbReference type="ARBA" id="ARBA00022472"/>
    </source>
</evidence>
<dbReference type="PROSITE" id="PS50126">
    <property type="entry name" value="S1"/>
    <property type="match status" value="1"/>
</dbReference>
<evidence type="ECO:0000256" key="6">
    <source>
        <dbReference type="ARBA" id="ARBA00023163"/>
    </source>
</evidence>
<dbReference type="InterPro" id="IPR015946">
    <property type="entry name" value="KH_dom-like_a/b"/>
</dbReference>
<dbReference type="InterPro" id="IPR009019">
    <property type="entry name" value="KH_sf_prok-type"/>
</dbReference>
<dbReference type="FunFam" id="3.30.300.20:FF:000002">
    <property type="entry name" value="Transcription termination/antitermination protein NusA"/>
    <property type="match status" value="1"/>
</dbReference>
<feature type="region of interest" description="Disordered" evidence="8">
    <location>
        <begin position="410"/>
        <end position="438"/>
    </location>
</feature>
<evidence type="ECO:0000256" key="5">
    <source>
        <dbReference type="ARBA" id="ARBA00023015"/>
    </source>
</evidence>
<accession>A0A445MZK2</accession>
<keyword evidence="1 7" id="KW-0806">Transcription termination</keyword>
<keyword evidence="3 7" id="KW-0889">Transcription antitermination</keyword>
<dbReference type="AlphaFoldDB" id="A0A445MZK2"/>
<dbReference type="InterPro" id="IPR003583">
    <property type="entry name" value="Hlx-hairpin-Hlx_DNA-bd_motif"/>
</dbReference>
<dbReference type="InterPro" id="IPR003029">
    <property type="entry name" value="S1_domain"/>
</dbReference>
<evidence type="ECO:0000256" key="7">
    <source>
        <dbReference type="HAMAP-Rule" id="MF_00945"/>
    </source>
</evidence>
<dbReference type="PROSITE" id="PS50084">
    <property type="entry name" value="KH_TYPE_1"/>
    <property type="match status" value="1"/>
</dbReference>
<dbReference type="SUPFAM" id="SSF47794">
    <property type="entry name" value="Rad51 N-terminal domain-like"/>
    <property type="match status" value="1"/>
</dbReference>
<evidence type="ECO:0000256" key="4">
    <source>
        <dbReference type="ARBA" id="ARBA00022884"/>
    </source>
</evidence>
<dbReference type="SUPFAM" id="SSF54814">
    <property type="entry name" value="Prokaryotic type KH domain (KH-domain type II)"/>
    <property type="match status" value="2"/>
</dbReference>
<organism evidence="10">
    <name type="scientific">uncultured Desulfobacterium sp</name>
    <dbReference type="NCBI Taxonomy" id="201089"/>
    <lineage>
        <taxon>Bacteria</taxon>
        <taxon>Pseudomonadati</taxon>
        <taxon>Thermodesulfobacteriota</taxon>
        <taxon>Desulfobacteria</taxon>
        <taxon>Desulfobacterales</taxon>
        <taxon>Desulfobacteriaceae</taxon>
        <taxon>Desulfobacterium</taxon>
        <taxon>environmental samples</taxon>
    </lineage>
</organism>
<protein>
    <recommendedName>
        <fullName evidence="7">Transcription termination/antitermination protein NusA</fullName>
    </recommendedName>
</protein>
<dbReference type="Gene3D" id="1.10.150.20">
    <property type="entry name" value="5' to 3' exonuclease, C-terminal subdomain"/>
    <property type="match status" value="1"/>
</dbReference>